<dbReference type="InterPro" id="IPR008333">
    <property type="entry name" value="Cbr1-like_FAD-bd_dom"/>
</dbReference>
<dbReference type="Pfam" id="PF03188">
    <property type="entry name" value="Cytochrom_B561"/>
    <property type="match status" value="1"/>
</dbReference>
<dbReference type="PROSITE" id="PS50255">
    <property type="entry name" value="CYTOCHROME_B5_2"/>
    <property type="match status" value="1"/>
</dbReference>
<keyword evidence="5" id="KW-0964">Secreted</keyword>
<dbReference type="EMBL" id="BEXD01003912">
    <property type="protein sequence ID" value="GBC03861.1"/>
    <property type="molecule type" value="Genomic_DNA"/>
</dbReference>
<dbReference type="InterPro" id="IPR010255">
    <property type="entry name" value="Haem_peroxidase_sf"/>
</dbReference>
<dbReference type="InterPro" id="IPR019791">
    <property type="entry name" value="Haem_peroxidase_animal"/>
</dbReference>
<evidence type="ECO:0000256" key="5">
    <source>
        <dbReference type="ARBA" id="ARBA00022525"/>
    </source>
</evidence>
<feature type="domain" description="Cytochrome b5 heme-binding" evidence="15">
    <location>
        <begin position="925"/>
        <end position="1021"/>
    </location>
</feature>
<dbReference type="Proteomes" id="UP000615446">
    <property type="component" value="Unassembled WGS sequence"/>
</dbReference>
<evidence type="ECO:0000313" key="20">
    <source>
        <dbReference type="EMBL" id="GES75416.1"/>
    </source>
</evidence>
<feature type="transmembrane region" description="Helical" evidence="13">
    <location>
        <begin position="838"/>
        <end position="855"/>
    </location>
</feature>
<evidence type="ECO:0000256" key="8">
    <source>
        <dbReference type="ARBA" id="ARBA00022989"/>
    </source>
</evidence>
<comment type="cofactor">
    <cofactor evidence="1">
        <name>FAD</name>
        <dbReference type="ChEBI" id="CHEBI:57692"/>
    </cofactor>
</comment>
<evidence type="ECO:0000256" key="9">
    <source>
        <dbReference type="ARBA" id="ARBA00023002"/>
    </source>
</evidence>
<protein>
    <submittedName>
        <fullName evidence="20">Heme peroxidase</fullName>
    </submittedName>
</protein>
<evidence type="ECO:0000259" key="16">
    <source>
        <dbReference type="PROSITE" id="PS50836"/>
    </source>
</evidence>
<feature type="domain" description="DOMON" evidence="16">
    <location>
        <begin position="572"/>
        <end position="690"/>
    </location>
</feature>
<organism evidence="19 21">
    <name type="scientific">Rhizophagus clarus</name>
    <dbReference type="NCBI Taxonomy" id="94130"/>
    <lineage>
        <taxon>Eukaryota</taxon>
        <taxon>Fungi</taxon>
        <taxon>Fungi incertae sedis</taxon>
        <taxon>Mucoromycota</taxon>
        <taxon>Glomeromycotina</taxon>
        <taxon>Glomeromycetes</taxon>
        <taxon>Glomerales</taxon>
        <taxon>Glomeraceae</taxon>
        <taxon>Rhizophagus</taxon>
    </lineage>
</organism>
<evidence type="ECO:0000313" key="21">
    <source>
        <dbReference type="Proteomes" id="UP000247702"/>
    </source>
</evidence>
<keyword evidence="9" id="KW-0560">Oxidoreductase</keyword>
<keyword evidence="6 13" id="KW-0812">Transmembrane</keyword>
<dbReference type="SUPFAM" id="SSF55856">
    <property type="entry name" value="Cytochrome b5-like heme/steroid binding domain"/>
    <property type="match status" value="1"/>
</dbReference>
<dbReference type="Proteomes" id="UP000247702">
    <property type="component" value="Unassembled WGS sequence"/>
</dbReference>
<dbReference type="InterPro" id="IPR017927">
    <property type="entry name" value="FAD-bd_FR_type"/>
</dbReference>
<keyword evidence="7" id="KW-0249">Electron transport</keyword>
<dbReference type="Pfam" id="PF00173">
    <property type="entry name" value="Cyt-b5"/>
    <property type="match status" value="1"/>
</dbReference>
<dbReference type="SUPFAM" id="SSF63380">
    <property type="entry name" value="Riboflavin synthase domain-like"/>
    <property type="match status" value="1"/>
</dbReference>
<dbReference type="SMART" id="SM00664">
    <property type="entry name" value="DoH"/>
    <property type="match status" value="1"/>
</dbReference>
<dbReference type="CDD" id="cd08760">
    <property type="entry name" value="Cyt_b561_FRRS1_like"/>
    <property type="match status" value="1"/>
</dbReference>
<evidence type="ECO:0000313" key="19">
    <source>
        <dbReference type="EMBL" id="GBC03861.1"/>
    </source>
</evidence>
<feature type="signal peptide" evidence="14">
    <location>
        <begin position="1"/>
        <end position="27"/>
    </location>
</feature>
<evidence type="ECO:0000256" key="11">
    <source>
        <dbReference type="ARBA" id="ARBA00023180"/>
    </source>
</evidence>
<evidence type="ECO:0000256" key="12">
    <source>
        <dbReference type="PIRSR" id="PIRSR619791-2"/>
    </source>
</evidence>
<dbReference type="EMBL" id="BLAL01000016">
    <property type="protein sequence ID" value="GES75416.1"/>
    <property type="molecule type" value="Genomic_DNA"/>
</dbReference>
<sequence length="1445" mass="164757">MLIRITENKNNLNLIFLILCFIKTGLSQYNPSNDEFSYSREFPPDPFYPDGVGKMLKTPIDFLPNNNAAPTVKCIDPLPVGAYPLPRCISNEFAYNLGPSINITRQSELRSKRRTNHMATWFGQYISFIITVSSTTTPSNPIYIPADDATFNPPGSIPGELPAEGITSLPFNLSDTLPGTPDPLNSVRNGVNLVNPFLDLETVYGTYFDSDGTLRTMRDGTSCKLSTSNNGKYPPKDANGNYIKSTSTESRSWSIFTQAINTIWIREHNRKCDELFNSHGNSWTNDQYFEEAKRWNIAFFQKTVSEEYLGTVIGRPLPAYTGYQSNIVPGIDTFFATVSFKYGHSELSDYYRIQDVYGDTMYDLSLDRIQDESLLETFSLERILTSMAMQRQEEVDVFFSDASRFVNSTYIYDLCALDVSRARDRGIALYNEVREAYGLPRKNAWNEITSDQYIINRLQYLYPNGTDTVEALVGAYSEDRLDSSNFGELLNASLVTQFNRLRASDKNWWESHEAFNDNERNTLRNTTFRDIIIRNLAIDGIDGSTFVKNIWAVQPFSDLEAANDEKNISPWSSYSITYRLDNLYIYFQIALQTAGGEGWFGMGFDPTDNGMTDAEFIIGIVKNKDIDLSNYNSDGGYHPPLRKSPEGLEIISKSVDDSSGMVKIQFRRLLAPPNRKPIRHGQMKYIMAYNPSTSGLSYHQNNRYMSLIDFYTREIGATDIKELQRATRLLHGIGMFITWCLLFPVSIFIVRFLKHTDNYLRIHRTLQLLGGISVSSLGAAAISTMSSNAKSPHAWTGLIIYVLIFFELGLGFVSLWGQTSVVSVNHGYPRLTKRVHKIFGITLLVASWINIYLGIDTFTLSFSYNPLFWKLTYGIWVFLLVVMFVAGEYWWNREGSFRRLYNAEEEVGLDRKKTMLYSNKEYDKLPEFTWEDINEHVQRGAFLVVCDGLVIDIRKWISVHPGGAKILEEVIGTDITNEFYDTHKKLDIVEDVETPETRLLLSAYTSTNNNTPEEHKFGALLKHQSVAKIIDKINTKYFTHSPLATHAHSAFATKKMMGMVIGKINEFPFTEPVSLPDSPIYVGVSPREDTKFDDMMSERIKFRRYKLTSRLTVNNNKKYPVIKFTFTKVFQDEKDYWGEIFLPGQYVEVKSRVKGQVVVRSYTPVQGRLAKSFSIYVKIYPNGLMSTHLNEQLKGFEIQVRGPFDVSDRINFMNNAPEMKSRISFQVPTSPTILAKSSLVNPNSLDGCWDELFMICGGTGITPMLQLIKYHLWRAKQSESVEENERKIHMYLLYGNRGVEDVIDINILREHENSSNGMLEISYIFAVPPPNESNEWPYLQGQITSDIIQKWFNDIKAKKSKLTVRQQHTLDFPPTFQPYPPRAGTPSGVTYTSQTSSFPGYGDNISTHDTHNTKIVVCGPADMMMSVRQTLVDMNYSDNDYTLLI</sequence>
<dbReference type="GO" id="GO:0006979">
    <property type="term" value="P:response to oxidative stress"/>
    <property type="evidence" value="ECO:0007669"/>
    <property type="project" value="InterPro"/>
</dbReference>
<evidence type="ECO:0000256" key="13">
    <source>
        <dbReference type="SAM" id="Phobius"/>
    </source>
</evidence>
<keyword evidence="11" id="KW-0325">Glycoprotein</keyword>
<evidence type="ECO:0000256" key="10">
    <source>
        <dbReference type="ARBA" id="ARBA00023136"/>
    </source>
</evidence>
<dbReference type="GO" id="GO:0016020">
    <property type="term" value="C:membrane"/>
    <property type="evidence" value="ECO:0007669"/>
    <property type="project" value="UniProtKB-SubCell"/>
</dbReference>
<dbReference type="InterPro" id="IPR045266">
    <property type="entry name" value="DOH_DOMON"/>
</dbReference>
<keyword evidence="12" id="KW-0349">Heme</keyword>
<dbReference type="InterPro" id="IPR039261">
    <property type="entry name" value="FNR_nucleotide-bd"/>
</dbReference>
<feature type="transmembrane region" description="Helical" evidence="13">
    <location>
        <begin position="867"/>
        <end position="891"/>
    </location>
</feature>
<dbReference type="InterPro" id="IPR006593">
    <property type="entry name" value="Cyt_b561/ferric_Rdtase_TM"/>
</dbReference>
<dbReference type="Pfam" id="PF00970">
    <property type="entry name" value="FAD_binding_6"/>
    <property type="match status" value="1"/>
</dbReference>
<dbReference type="SUPFAM" id="SSF48113">
    <property type="entry name" value="Heme-dependent peroxidases"/>
    <property type="match status" value="1"/>
</dbReference>
<dbReference type="PROSITE" id="PS51384">
    <property type="entry name" value="FAD_FR"/>
    <property type="match status" value="1"/>
</dbReference>
<evidence type="ECO:0000259" key="18">
    <source>
        <dbReference type="PROSITE" id="PS51384"/>
    </source>
</evidence>
<proteinExistence type="predicted"/>
<dbReference type="InterPro" id="IPR001433">
    <property type="entry name" value="OxRdtase_FAD/NAD-bd"/>
</dbReference>
<dbReference type="InterPro" id="IPR001199">
    <property type="entry name" value="Cyt_B5-like_heme/steroid-bd"/>
</dbReference>
<name>A0A2Z6RNL0_9GLOM</name>
<dbReference type="SMART" id="SM00665">
    <property type="entry name" value="B561"/>
    <property type="match status" value="1"/>
</dbReference>
<dbReference type="InterPro" id="IPR005018">
    <property type="entry name" value="DOMON_domain"/>
</dbReference>
<dbReference type="GO" id="GO:0004601">
    <property type="term" value="F:peroxidase activity"/>
    <property type="evidence" value="ECO:0007669"/>
    <property type="project" value="UniProtKB-KW"/>
</dbReference>
<keyword evidence="12" id="KW-0479">Metal-binding</keyword>
<dbReference type="GO" id="GO:0046872">
    <property type="term" value="F:metal ion binding"/>
    <property type="evidence" value="ECO:0007669"/>
    <property type="project" value="UniProtKB-KW"/>
</dbReference>
<keyword evidence="20" id="KW-0575">Peroxidase</keyword>
<dbReference type="InterPro" id="IPR036400">
    <property type="entry name" value="Cyt_B5-like_heme/steroid_sf"/>
</dbReference>
<keyword evidence="14" id="KW-0732">Signal</keyword>
<feature type="binding site" description="axial binding residue" evidence="12">
    <location>
        <position position="344"/>
    </location>
    <ligand>
        <name>heme b</name>
        <dbReference type="ChEBI" id="CHEBI:60344"/>
    </ligand>
    <ligandPart>
        <name>Fe</name>
        <dbReference type="ChEBI" id="CHEBI:18248"/>
    </ligandPart>
</feature>
<evidence type="ECO:0000256" key="2">
    <source>
        <dbReference type="ARBA" id="ARBA00004370"/>
    </source>
</evidence>
<dbReference type="Gene3D" id="3.40.50.80">
    <property type="entry name" value="Nucleotide-binding domain of ferredoxin-NADP reductase (FNR) module"/>
    <property type="match status" value="1"/>
</dbReference>
<dbReference type="PROSITE" id="PS50836">
    <property type="entry name" value="DOMON"/>
    <property type="match status" value="1"/>
</dbReference>
<dbReference type="InterPro" id="IPR037120">
    <property type="entry name" value="Haem_peroxidase_sf_animal"/>
</dbReference>
<dbReference type="InterPro" id="IPR017938">
    <property type="entry name" value="Riboflavin_synthase-like_b-brl"/>
</dbReference>
<feature type="transmembrane region" description="Helical" evidence="13">
    <location>
        <begin position="765"/>
        <end position="786"/>
    </location>
</feature>
<keyword evidence="8 13" id="KW-1133">Transmembrane helix</keyword>
<dbReference type="SMART" id="SM01117">
    <property type="entry name" value="Cyt-b5"/>
    <property type="match status" value="1"/>
</dbReference>
<dbReference type="Pfam" id="PF03098">
    <property type="entry name" value="An_peroxidase"/>
    <property type="match status" value="1"/>
</dbReference>
<keyword evidence="10 13" id="KW-0472">Membrane</keyword>
<dbReference type="PROSITE" id="PS50292">
    <property type="entry name" value="PEROXIDASE_3"/>
    <property type="match status" value="1"/>
</dbReference>
<evidence type="ECO:0000256" key="4">
    <source>
        <dbReference type="ARBA" id="ARBA00022448"/>
    </source>
</evidence>
<feature type="domain" description="Cytochrome b561" evidence="17">
    <location>
        <begin position="692"/>
        <end position="889"/>
    </location>
</feature>
<dbReference type="Gene3D" id="1.20.120.1770">
    <property type="match status" value="1"/>
</dbReference>
<dbReference type="CDD" id="cd09631">
    <property type="entry name" value="DOMON_DOH"/>
    <property type="match status" value="1"/>
</dbReference>
<dbReference type="GO" id="GO:0020037">
    <property type="term" value="F:heme binding"/>
    <property type="evidence" value="ECO:0007669"/>
    <property type="project" value="InterPro"/>
</dbReference>
<dbReference type="Pfam" id="PF03351">
    <property type="entry name" value="DOMON"/>
    <property type="match status" value="1"/>
</dbReference>
<dbReference type="Gene3D" id="2.40.30.10">
    <property type="entry name" value="Translation factors"/>
    <property type="match status" value="1"/>
</dbReference>
<feature type="chain" id="PRO_5036327585" evidence="14">
    <location>
        <begin position="28"/>
        <end position="1445"/>
    </location>
</feature>
<dbReference type="PROSITE" id="PS50939">
    <property type="entry name" value="CYTOCHROME_B561"/>
    <property type="match status" value="1"/>
</dbReference>
<dbReference type="SUPFAM" id="SSF52343">
    <property type="entry name" value="Ferredoxin reductase-like, C-terminal NADP-linked domain"/>
    <property type="match status" value="1"/>
</dbReference>
<reference evidence="20" key="2">
    <citation type="submission" date="2019-10" db="EMBL/GenBank/DDBJ databases">
        <title>Conservation and host-specific expression of non-tandemly repeated heterogenous ribosome RNA gene in arbuscular mycorrhizal fungi.</title>
        <authorList>
            <person name="Maeda T."/>
            <person name="Kobayashi Y."/>
            <person name="Nakagawa T."/>
            <person name="Ezawa T."/>
            <person name="Yamaguchi K."/>
            <person name="Bino T."/>
            <person name="Nishimoto Y."/>
            <person name="Shigenobu S."/>
            <person name="Kawaguchi M."/>
        </authorList>
    </citation>
    <scope>NUCLEOTIDE SEQUENCE</scope>
    <source>
        <strain evidence="20">HR1</strain>
    </source>
</reference>
<keyword evidence="4" id="KW-0813">Transport</keyword>
<dbReference type="CDD" id="cd06183">
    <property type="entry name" value="cyt_b5_reduct_like"/>
    <property type="match status" value="1"/>
</dbReference>
<keyword evidence="12" id="KW-0408">Iron</keyword>
<keyword evidence="21" id="KW-1185">Reference proteome</keyword>
<dbReference type="Gene3D" id="3.10.120.10">
    <property type="entry name" value="Cytochrome b5-like heme/steroid binding domain"/>
    <property type="match status" value="1"/>
</dbReference>
<comment type="subcellular location">
    <subcellularLocation>
        <location evidence="2">Membrane</location>
    </subcellularLocation>
    <subcellularLocation>
        <location evidence="3">Secreted</location>
    </subcellularLocation>
</comment>
<evidence type="ECO:0000256" key="14">
    <source>
        <dbReference type="SAM" id="SignalP"/>
    </source>
</evidence>
<feature type="domain" description="FAD-binding FR-type" evidence="18">
    <location>
        <begin position="1100"/>
        <end position="1210"/>
    </location>
</feature>
<dbReference type="Gene3D" id="1.10.640.10">
    <property type="entry name" value="Haem peroxidase domain superfamily, animal type"/>
    <property type="match status" value="1"/>
</dbReference>
<feature type="transmembrane region" description="Helical" evidence="13">
    <location>
        <begin position="798"/>
        <end position="817"/>
    </location>
</feature>
<evidence type="ECO:0000256" key="7">
    <source>
        <dbReference type="ARBA" id="ARBA00022982"/>
    </source>
</evidence>
<gene>
    <name evidence="20" type="ORF">RCL2_000285300</name>
    <name evidence="19" type="ORF">RclHR1_05370006</name>
</gene>
<evidence type="ECO:0000259" key="17">
    <source>
        <dbReference type="PROSITE" id="PS50939"/>
    </source>
</evidence>
<evidence type="ECO:0000256" key="6">
    <source>
        <dbReference type="ARBA" id="ARBA00022692"/>
    </source>
</evidence>
<dbReference type="STRING" id="94130.A0A2Z6RNL0"/>
<evidence type="ECO:0000256" key="3">
    <source>
        <dbReference type="ARBA" id="ARBA00004613"/>
    </source>
</evidence>
<dbReference type="GO" id="GO:0005576">
    <property type="term" value="C:extracellular region"/>
    <property type="evidence" value="ECO:0007669"/>
    <property type="project" value="UniProtKB-SubCell"/>
</dbReference>
<evidence type="ECO:0000256" key="1">
    <source>
        <dbReference type="ARBA" id="ARBA00001974"/>
    </source>
</evidence>
<dbReference type="Pfam" id="PF00175">
    <property type="entry name" value="NAD_binding_1"/>
    <property type="match status" value="1"/>
</dbReference>
<dbReference type="PANTHER" id="PTHR11475:SF4">
    <property type="entry name" value="CHORION PEROXIDASE"/>
    <property type="match status" value="1"/>
</dbReference>
<comment type="caution">
    <text evidence="19">The sequence shown here is derived from an EMBL/GenBank/DDBJ whole genome shotgun (WGS) entry which is preliminary data.</text>
</comment>
<evidence type="ECO:0000259" key="15">
    <source>
        <dbReference type="PROSITE" id="PS50255"/>
    </source>
</evidence>
<dbReference type="OrthoDB" id="823504at2759"/>
<reference evidence="19 21" key="1">
    <citation type="submission" date="2017-11" db="EMBL/GenBank/DDBJ databases">
        <title>The genome of Rhizophagus clarus HR1 reveals common genetic basis of auxotrophy among arbuscular mycorrhizal fungi.</title>
        <authorList>
            <person name="Kobayashi Y."/>
        </authorList>
    </citation>
    <scope>NUCLEOTIDE SEQUENCE [LARGE SCALE GENOMIC DNA]</scope>
    <source>
        <strain evidence="19 21">HR1</strain>
    </source>
</reference>
<feature type="transmembrane region" description="Helical" evidence="13">
    <location>
        <begin position="729"/>
        <end position="753"/>
    </location>
</feature>
<dbReference type="PRINTS" id="PR00406">
    <property type="entry name" value="CYTB5RDTASE"/>
</dbReference>
<accession>A0A2Z6RNL0</accession>
<dbReference type="PANTHER" id="PTHR11475">
    <property type="entry name" value="OXIDASE/PEROXIDASE"/>
    <property type="match status" value="1"/>
</dbReference>